<evidence type="ECO:0000256" key="5">
    <source>
        <dbReference type="ARBA" id="ARBA00022801"/>
    </source>
</evidence>
<dbReference type="PIRSF" id="PIRSF001123">
    <property type="entry name" value="PepA_GA"/>
    <property type="match status" value="1"/>
</dbReference>
<dbReference type="GO" id="GO:0006508">
    <property type="term" value="P:proteolysis"/>
    <property type="evidence" value="ECO:0007669"/>
    <property type="project" value="UniProtKB-KW"/>
</dbReference>
<evidence type="ECO:0000256" key="8">
    <source>
        <dbReference type="PIRSR" id="PIRSR001123-2"/>
    </source>
</evidence>
<feature type="chain" id="PRO_5031249231" evidence="9">
    <location>
        <begin position="28"/>
        <end position="400"/>
    </location>
</feature>
<dbReference type="PANTHER" id="PTHR32481">
    <property type="entry name" value="AMINOPEPTIDASE"/>
    <property type="match status" value="1"/>
</dbReference>
<evidence type="ECO:0000313" key="11">
    <source>
        <dbReference type="Proteomes" id="UP000502415"/>
    </source>
</evidence>
<dbReference type="Gene3D" id="3.40.630.10">
    <property type="entry name" value="Zn peptidases"/>
    <property type="match status" value="1"/>
</dbReference>
<dbReference type="EMBL" id="CP051685">
    <property type="protein sequence ID" value="QJE00638.1"/>
    <property type="molecule type" value="Genomic_DNA"/>
</dbReference>
<evidence type="ECO:0000256" key="4">
    <source>
        <dbReference type="ARBA" id="ARBA00022723"/>
    </source>
</evidence>
<feature type="binding site" evidence="8">
    <location>
        <position position="249"/>
    </location>
    <ligand>
        <name>Zn(2+)</name>
        <dbReference type="ChEBI" id="CHEBI:29105"/>
        <label>2</label>
    </ligand>
</feature>
<gene>
    <name evidence="10" type="ORF">HH212_11910</name>
</gene>
<dbReference type="Pfam" id="PF05343">
    <property type="entry name" value="Peptidase_M42"/>
    <property type="match status" value="1"/>
</dbReference>
<dbReference type="KEGG" id="mfy:HH212_11910"/>
<dbReference type="CDD" id="cd05656">
    <property type="entry name" value="M42_Frv"/>
    <property type="match status" value="1"/>
</dbReference>
<dbReference type="AlphaFoldDB" id="A0A7Z2VW92"/>
<feature type="active site" description="Proton acceptor" evidence="7">
    <location>
        <position position="248"/>
    </location>
</feature>
<evidence type="ECO:0000256" key="3">
    <source>
        <dbReference type="ARBA" id="ARBA00022670"/>
    </source>
</evidence>
<accession>A0A7Z2VW92</accession>
<dbReference type="InterPro" id="IPR023367">
    <property type="entry name" value="Peptidase_M42_dom2"/>
</dbReference>
<keyword evidence="9" id="KW-0732">Signal</keyword>
<dbReference type="GO" id="GO:0004177">
    <property type="term" value="F:aminopeptidase activity"/>
    <property type="evidence" value="ECO:0007669"/>
    <property type="project" value="UniProtKB-UniRule"/>
</dbReference>
<evidence type="ECO:0000256" key="9">
    <source>
        <dbReference type="SAM" id="SignalP"/>
    </source>
</evidence>
<dbReference type="Gene3D" id="2.40.30.40">
    <property type="entry name" value="Peptidase M42, domain 2"/>
    <property type="match status" value="1"/>
</dbReference>
<keyword evidence="4 8" id="KW-0479">Metal-binding</keyword>
<organism evidence="10 11">
    <name type="scientific">Massilia forsythiae</name>
    <dbReference type="NCBI Taxonomy" id="2728020"/>
    <lineage>
        <taxon>Bacteria</taxon>
        <taxon>Pseudomonadati</taxon>
        <taxon>Pseudomonadota</taxon>
        <taxon>Betaproteobacteria</taxon>
        <taxon>Burkholderiales</taxon>
        <taxon>Oxalobacteraceae</taxon>
        <taxon>Telluria group</taxon>
        <taxon>Massilia</taxon>
    </lineage>
</organism>
<dbReference type="InterPro" id="IPR008007">
    <property type="entry name" value="Peptidase_M42"/>
</dbReference>
<comment type="similarity">
    <text evidence="1 6">Belongs to the peptidase M42 family.</text>
</comment>
<dbReference type="InterPro" id="IPR051464">
    <property type="entry name" value="Peptidase_M42_aminopept"/>
</dbReference>
<evidence type="ECO:0000256" key="1">
    <source>
        <dbReference type="ARBA" id="ARBA00006272"/>
    </source>
</evidence>
<name>A0A7Z2VW92_9BURK</name>
<feature type="signal peptide" evidence="9">
    <location>
        <begin position="1"/>
        <end position="27"/>
    </location>
</feature>
<evidence type="ECO:0000256" key="2">
    <source>
        <dbReference type="ARBA" id="ARBA00022438"/>
    </source>
</evidence>
<keyword evidence="2" id="KW-0031">Aminopeptidase</keyword>
<evidence type="ECO:0000256" key="7">
    <source>
        <dbReference type="PIRSR" id="PIRSR001123-1"/>
    </source>
</evidence>
<comment type="cofactor">
    <cofactor evidence="8">
        <name>a divalent metal cation</name>
        <dbReference type="ChEBI" id="CHEBI:60240"/>
    </cofactor>
    <text evidence="8">Binds 2 divalent metal cations per subunit.</text>
</comment>
<protein>
    <submittedName>
        <fullName evidence="10">M42 family metallopeptidase</fullName>
    </submittedName>
</protein>
<dbReference type="GO" id="GO:0046872">
    <property type="term" value="F:metal ion binding"/>
    <property type="evidence" value="ECO:0007669"/>
    <property type="project" value="UniProtKB-UniRule"/>
</dbReference>
<keyword evidence="11" id="KW-1185">Reference proteome</keyword>
<dbReference type="SUPFAM" id="SSF53187">
    <property type="entry name" value="Zn-dependent exopeptidases"/>
    <property type="match status" value="1"/>
</dbReference>
<proteinExistence type="inferred from homology"/>
<reference evidence="10 11" key="1">
    <citation type="submission" date="2020-04" db="EMBL/GenBank/DDBJ databases">
        <title>Genome sequencing of novel species.</title>
        <authorList>
            <person name="Heo J."/>
            <person name="Kim S.-J."/>
            <person name="Kim J.-S."/>
            <person name="Hong S.-B."/>
            <person name="Kwon S.-W."/>
        </authorList>
    </citation>
    <scope>NUCLEOTIDE SEQUENCE [LARGE SCALE GENOMIC DNA]</scope>
    <source>
        <strain evidence="10 11">GN2-R2</strain>
    </source>
</reference>
<keyword evidence="3" id="KW-0645">Protease</keyword>
<feature type="binding site" evidence="8">
    <location>
        <position position="102"/>
    </location>
    <ligand>
        <name>Zn(2+)</name>
        <dbReference type="ChEBI" id="CHEBI:29105"/>
        <label>1</label>
    </ligand>
</feature>
<feature type="binding site" evidence="8">
    <location>
        <position position="271"/>
    </location>
    <ligand>
        <name>Zn(2+)</name>
        <dbReference type="ChEBI" id="CHEBI:29105"/>
        <label>1</label>
    </ligand>
</feature>
<dbReference type="SUPFAM" id="SSF101821">
    <property type="entry name" value="Aminopeptidase/glucanase lid domain"/>
    <property type="match status" value="1"/>
</dbReference>
<keyword evidence="5" id="KW-0378">Hydrolase</keyword>
<dbReference type="PROSITE" id="PS51257">
    <property type="entry name" value="PROKAR_LIPOPROTEIN"/>
    <property type="match status" value="1"/>
</dbReference>
<feature type="binding site" evidence="8">
    <location>
        <position position="359"/>
    </location>
    <ligand>
        <name>Zn(2+)</name>
        <dbReference type="ChEBI" id="CHEBI:29105"/>
        <label>2</label>
    </ligand>
</feature>
<sequence>MRTRSPVTHARRLTAAIALLAASCAAALPTAAAAPAAAAPDRTVETLQKIADAAGPPGFEEPVRKVLVEMMKPLAASLTYDGMGSIIATQGSNGPHVMVDAHMDELGGMVRRITPNGLLTMQMLGGWLDQALPDKRWVIIGSKGPVKAITGIRDIHVVPADERTRVFARDGLFLDVGARSEAEVRALGISPGDPIVPDAPFEILNGTDNYLGKAWDDRVGCAVVVEAMRRLANEPHPNRISWVITTQEEIGLRGAHTAADVVKPDLGIAIEGGITGDVYPGRPEETQAKLGAGPGIFLYDSSALPNRKLSAFVKQTASERKLPLQLDLVQGYGDDSAEIQKSNGGVPTVNLVVPIRYTHAHNGILNRRDFDQMVDLLVSMLKKLDAGEVKRIRDFTPDSR</sequence>
<evidence type="ECO:0000256" key="6">
    <source>
        <dbReference type="PIRNR" id="PIRNR001123"/>
    </source>
</evidence>
<feature type="binding site" evidence="8">
    <location>
        <position position="216"/>
    </location>
    <ligand>
        <name>Zn(2+)</name>
        <dbReference type="ChEBI" id="CHEBI:29105"/>
        <label>2</label>
    </ligand>
</feature>
<dbReference type="PANTHER" id="PTHR32481:SF0">
    <property type="entry name" value="AMINOPEPTIDASE YPDE-RELATED"/>
    <property type="match status" value="1"/>
</dbReference>
<dbReference type="Proteomes" id="UP000502415">
    <property type="component" value="Chromosome"/>
</dbReference>
<evidence type="ECO:0000313" key="10">
    <source>
        <dbReference type="EMBL" id="QJE00638.1"/>
    </source>
</evidence>
<feature type="binding site" evidence="8">
    <location>
        <position position="216"/>
    </location>
    <ligand>
        <name>Zn(2+)</name>
        <dbReference type="ChEBI" id="CHEBI:29105"/>
        <label>1</label>
    </ligand>
</feature>